<dbReference type="GO" id="GO:0045944">
    <property type="term" value="P:positive regulation of transcription by RNA polymerase II"/>
    <property type="evidence" value="ECO:0007669"/>
    <property type="project" value="TreeGrafter"/>
</dbReference>
<dbReference type="Pfam" id="PF11951">
    <property type="entry name" value="Fungal_trans_2"/>
    <property type="match status" value="1"/>
</dbReference>
<dbReference type="SUPFAM" id="SSF57701">
    <property type="entry name" value="Zn2/Cys6 DNA-binding domain"/>
    <property type="match status" value="1"/>
</dbReference>
<dbReference type="InterPro" id="IPR036864">
    <property type="entry name" value="Zn2-C6_fun-type_DNA-bd_sf"/>
</dbReference>
<feature type="compositionally biased region" description="Polar residues" evidence="3">
    <location>
        <begin position="181"/>
        <end position="209"/>
    </location>
</feature>
<evidence type="ECO:0000313" key="6">
    <source>
        <dbReference type="Proteomes" id="UP000193240"/>
    </source>
</evidence>
<evidence type="ECO:0000313" key="5">
    <source>
        <dbReference type="EMBL" id="OSS54274.1"/>
    </source>
</evidence>
<evidence type="ECO:0000256" key="1">
    <source>
        <dbReference type="ARBA" id="ARBA00004123"/>
    </source>
</evidence>
<keyword evidence="2" id="KW-0539">Nucleus</keyword>
<dbReference type="PROSITE" id="PS00463">
    <property type="entry name" value="ZN2_CY6_FUNGAL_1"/>
    <property type="match status" value="1"/>
</dbReference>
<accession>A0A1Y2MDQ5</accession>
<dbReference type="CDD" id="cd00067">
    <property type="entry name" value="GAL4"/>
    <property type="match status" value="1"/>
</dbReference>
<sequence length="629" mass="69647">MSQPAQEQQQQQQQPATPAGPVQEQPSSAPRPARSKNGCNACRRRKVRCNERRPRCGHCERLNLECTWNRPVSARSSSIQSSQLLVVATPHSTSSHHMYGSNETTVEGYGMNGSTFFDFSGPLGFSTWDEAMLLSPNSWPTDPTIAAATSNYDSVPQPIYQLPIGHHPARTPVAAPATPRGSFQGTVGRTLPQSDPASTSPFSHEGTQSGAVDGDVLVNTFLQMLMPPILTPVEIGPKWASTRAFFGAMAAEAPVVRSAIMAFAAMQMQRSGLGGEAMKIDWRPIYDTAARHLSAALAKRRKAGGSETPKSGLKHILASLFLLTYTDLLTETLPRAHANLREAYTIVQSANKMAFTVPERRLISWLRLLDARAVSTNGGEGLFLADTDETLFDASPAANPTSGPETQDLEIEEILFDVLYHPGIVFYQKVQSFVGRITRIDPWHRSRGTVQDETEVMALACQISKDLHDLYGQRPALMDHAVAGHLTEKHIAQNLAVALTRSFRTYLANYYASFLHLHRVAYVQYPKTKDVTTAIAEIKRLSHLMAQTDESLPVNLLWPLMIWAAEEENLEERRWILDSIRSLENIASNAKATGDLIEEVIRRQDEGKRRVDIRSVSQEYFASHHFAIV</sequence>
<evidence type="ECO:0000256" key="3">
    <source>
        <dbReference type="SAM" id="MobiDB-lite"/>
    </source>
</evidence>
<feature type="region of interest" description="Disordered" evidence="3">
    <location>
        <begin position="1"/>
        <end position="38"/>
    </location>
</feature>
<dbReference type="PANTHER" id="PTHR37534">
    <property type="entry name" value="TRANSCRIPTIONAL ACTIVATOR PROTEIN UGA3"/>
    <property type="match status" value="1"/>
</dbReference>
<comment type="subcellular location">
    <subcellularLocation>
        <location evidence="1">Nucleus</location>
    </subcellularLocation>
</comment>
<dbReference type="PANTHER" id="PTHR37534:SF49">
    <property type="entry name" value="LYSINE BIOSYNTHESIS REGULATORY PROTEIN LYS14"/>
    <property type="match status" value="1"/>
</dbReference>
<dbReference type="GO" id="GO:0000981">
    <property type="term" value="F:DNA-binding transcription factor activity, RNA polymerase II-specific"/>
    <property type="evidence" value="ECO:0007669"/>
    <property type="project" value="InterPro"/>
</dbReference>
<dbReference type="GO" id="GO:0008270">
    <property type="term" value="F:zinc ion binding"/>
    <property type="evidence" value="ECO:0007669"/>
    <property type="project" value="InterPro"/>
</dbReference>
<dbReference type="Pfam" id="PF00172">
    <property type="entry name" value="Zn_clus"/>
    <property type="match status" value="1"/>
</dbReference>
<proteinExistence type="predicted"/>
<evidence type="ECO:0000256" key="2">
    <source>
        <dbReference type="ARBA" id="ARBA00023242"/>
    </source>
</evidence>
<dbReference type="OMA" id="GNWTMSD"/>
<dbReference type="AlphaFoldDB" id="A0A1Y2MDQ5"/>
<reference evidence="5 6" key="1">
    <citation type="journal article" date="2017" name="Genome Announc.">
        <title>Genome sequence of the saprophytic ascomycete Epicoccum nigrum ICMP 19927 strain isolated from New Zealand.</title>
        <authorList>
            <person name="Fokin M."/>
            <person name="Fleetwood D."/>
            <person name="Weir B.S."/>
            <person name="Villas-Boas S.G."/>
        </authorList>
    </citation>
    <scope>NUCLEOTIDE SEQUENCE [LARGE SCALE GENOMIC DNA]</scope>
    <source>
        <strain evidence="5 6">ICMP 19927</strain>
    </source>
</reference>
<feature type="domain" description="Zn(2)-C6 fungal-type" evidence="4">
    <location>
        <begin position="38"/>
        <end position="68"/>
    </location>
</feature>
<dbReference type="SMART" id="SM00066">
    <property type="entry name" value="GAL4"/>
    <property type="match status" value="1"/>
</dbReference>
<dbReference type="InParanoid" id="A0A1Y2MDQ5"/>
<name>A0A1Y2MDQ5_EPING</name>
<dbReference type="InterPro" id="IPR021858">
    <property type="entry name" value="Fun_TF"/>
</dbReference>
<gene>
    <name evidence="5" type="ORF">B5807_01517</name>
</gene>
<dbReference type="GO" id="GO:0000976">
    <property type="term" value="F:transcription cis-regulatory region binding"/>
    <property type="evidence" value="ECO:0007669"/>
    <property type="project" value="TreeGrafter"/>
</dbReference>
<feature type="compositionally biased region" description="Low complexity" evidence="3">
    <location>
        <begin position="1"/>
        <end position="23"/>
    </location>
</feature>
<dbReference type="EMBL" id="KZ107838">
    <property type="protein sequence ID" value="OSS54274.1"/>
    <property type="molecule type" value="Genomic_DNA"/>
</dbReference>
<dbReference type="InterPro" id="IPR001138">
    <property type="entry name" value="Zn2Cys6_DnaBD"/>
</dbReference>
<feature type="region of interest" description="Disordered" evidence="3">
    <location>
        <begin position="176"/>
        <end position="209"/>
    </location>
</feature>
<dbReference type="STRING" id="105696.A0A1Y2MDQ5"/>
<dbReference type="Gene3D" id="4.10.240.10">
    <property type="entry name" value="Zn(2)-C6 fungal-type DNA-binding domain"/>
    <property type="match status" value="1"/>
</dbReference>
<dbReference type="Proteomes" id="UP000193240">
    <property type="component" value="Unassembled WGS sequence"/>
</dbReference>
<organism evidence="5 6">
    <name type="scientific">Epicoccum nigrum</name>
    <name type="common">Soil fungus</name>
    <name type="synonym">Epicoccum purpurascens</name>
    <dbReference type="NCBI Taxonomy" id="105696"/>
    <lineage>
        <taxon>Eukaryota</taxon>
        <taxon>Fungi</taxon>
        <taxon>Dikarya</taxon>
        <taxon>Ascomycota</taxon>
        <taxon>Pezizomycotina</taxon>
        <taxon>Dothideomycetes</taxon>
        <taxon>Pleosporomycetidae</taxon>
        <taxon>Pleosporales</taxon>
        <taxon>Pleosporineae</taxon>
        <taxon>Didymellaceae</taxon>
        <taxon>Epicoccum</taxon>
    </lineage>
</organism>
<dbReference type="GO" id="GO:0005634">
    <property type="term" value="C:nucleus"/>
    <property type="evidence" value="ECO:0007669"/>
    <property type="project" value="UniProtKB-SubCell"/>
</dbReference>
<keyword evidence="6" id="KW-1185">Reference proteome</keyword>
<evidence type="ECO:0000259" key="4">
    <source>
        <dbReference type="PROSITE" id="PS50048"/>
    </source>
</evidence>
<protein>
    <recommendedName>
        <fullName evidence="4">Zn(2)-C6 fungal-type domain-containing protein</fullName>
    </recommendedName>
</protein>
<dbReference type="PROSITE" id="PS50048">
    <property type="entry name" value="ZN2_CY6_FUNGAL_2"/>
    <property type="match status" value="1"/>
</dbReference>